<accession>A0AAE0BLV5</accession>
<dbReference type="AlphaFoldDB" id="A0AAE0BLV5"/>
<evidence type="ECO:0000313" key="2">
    <source>
        <dbReference type="Proteomes" id="UP001190700"/>
    </source>
</evidence>
<comment type="caution">
    <text evidence="1">The sequence shown here is derived from an EMBL/GenBank/DDBJ whole genome shotgun (WGS) entry which is preliminary data.</text>
</comment>
<dbReference type="InterPro" id="IPR015422">
    <property type="entry name" value="PyrdxlP-dep_Trfase_small"/>
</dbReference>
<dbReference type="EMBL" id="LGRX02034255">
    <property type="protein sequence ID" value="KAK3238323.1"/>
    <property type="molecule type" value="Genomic_DNA"/>
</dbReference>
<sequence>MFGLVQSVAAAGYQAPGVIVSYTDDATIAAKFKKAGFQIAVGVPFMIDEPAGLQTFRIGLFGLDKVSNPEATLATLEAGLDQALAAV</sequence>
<organism evidence="1 2">
    <name type="scientific">Cymbomonas tetramitiformis</name>
    <dbReference type="NCBI Taxonomy" id="36881"/>
    <lineage>
        <taxon>Eukaryota</taxon>
        <taxon>Viridiplantae</taxon>
        <taxon>Chlorophyta</taxon>
        <taxon>Pyramimonadophyceae</taxon>
        <taxon>Pyramimonadales</taxon>
        <taxon>Pyramimonadaceae</taxon>
        <taxon>Cymbomonas</taxon>
    </lineage>
</organism>
<dbReference type="Proteomes" id="UP001190700">
    <property type="component" value="Unassembled WGS sequence"/>
</dbReference>
<reference evidence="1 2" key="1">
    <citation type="journal article" date="2015" name="Genome Biol. Evol.">
        <title>Comparative Genomics of a Bacterivorous Green Alga Reveals Evolutionary Causalities and Consequences of Phago-Mixotrophic Mode of Nutrition.</title>
        <authorList>
            <person name="Burns J.A."/>
            <person name="Paasch A."/>
            <person name="Narechania A."/>
            <person name="Kim E."/>
        </authorList>
    </citation>
    <scope>NUCLEOTIDE SEQUENCE [LARGE SCALE GENOMIC DNA]</scope>
    <source>
        <strain evidence="1 2">PLY_AMNH</strain>
    </source>
</reference>
<evidence type="ECO:0000313" key="1">
    <source>
        <dbReference type="EMBL" id="KAK3238323.1"/>
    </source>
</evidence>
<proteinExistence type="predicted"/>
<gene>
    <name evidence="1" type="ORF">CYMTET_51652</name>
</gene>
<protein>
    <submittedName>
        <fullName evidence="1">Uncharacterized protein</fullName>
    </submittedName>
</protein>
<dbReference type="Gene3D" id="3.90.1150.10">
    <property type="entry name" value="Aspartate Aminotransferase, domain 1"/>
    <property type="match status" value="1"/>
</dbReference>
<keyword evidence="2" id="KW-1185">Reference proteome</keyword>
<name>A0AAE0BLV5_9CHLO</name>